<proteinExistence type="predicted"/>
<protein>
    <recommendedName>
        <fullName evidence="3">DUF2849 domain-containing protein</fullName>
    </recommendedName>
</protein>
<dbReference type="RefSeq" id="WP_238230776.1">
    <property type="nucleotide sequence ID" value="NZ_BPQO01000020.1"/>
</dbReference>
<dbReference type="AlphaFoldDB" id="A0AAV4ZRZ2"/>
<evidence type="ECO:0008006" key="3">
    <source>
        <dbReference type="Google" id="ProtNLM"/>
    </source>
</evidence>
<accession>A0AAV4ZRZ2</accession>
<reference evidence="1" key="1">
    <citation type="journal article" date="2016" name="Front. Microbiol.">
        <title>Genome Sequence of the Piezophilic, Mesophilic Sulfate-Reducing Bacterium Desulfovibrio indicus J2T.</title>
        <authorList>
            <person name="Cao J."/>
            <person name="Maignien L."/>
            <person name="Shao Z."/>
            <person name="Alain K."/>
            <person name="Jebbar M."/>
        </authorList>
    </citation>
    <scope>NUCLEOTIDE SEQUENCE</scope>
    <source>
        <strain evidence="1">DSM 16372</strain>
    </source>
</reference>
<gene>
    <name evidence="1" type="ORF">BHAOGJBA_4183</name>
</gene>
<keyword evidence="2" id="KW-1185">Reference proteome</keyword>
<dbReference type="EMBL" id="BPQO01000020">
    <property type="protein sequence ID" value="GJD90641.1"/>
    <property type="molecule type" value="Genomic_DNA"/>
</dbReference>
<name>A0AAV4ZRZ2_9HYPH</name>
<dbReference type="Proteomes" id="UP001055247">
    <property type="component" value="Unassembled WGS sequence"/>
</dbReference>
<comment type="caution">
    <text evidence="1">The sequence shown here is derived from an EMBL/GenBank/DDBJ whole genome shotgun (WGS) entry which is preliminary data.</text>
</comment>
<organism evidence="1 2">
    <name type="scientific">Methylobacterium hispanicum</name>
    <dbReference type="NCBI Taxonomy" id="270350"/>
    <lineage>
        <taxon>Bacteria</taxon>
        <taxon>Pseudomonadati</taxon>
        <taxon>Pseudomonadota</taxon>
        <taxon>Alphaproteobacteria</taxon>
        <taxon>Hyphomicrobiales</taxon>
        <taxon>Methylobacteriaceae</taxon>
        <taxon>Methylobacterium</taxon>
    </lineage>
</organism>
<evidence type="ECO:0000313" key="2">
    <source>
        <dbReference type="Proteomes" id="UP001055247"/>
    </source>
</evidence>
<sequence length="100" mass="11097">MKLYRVTVMLDHAGGSRWHDARIYLAIGGDDVEAARKAMEAHVRDNPHDVAPLGAVAREAEDMVHLLPESVEAVTTADVRKLAKRRDWIGFEQPSSAPRP</sequence>
<evidence type="ECO:0000313" key="1">
    <source>
        <dbReference type="EMBL" id="GJD90641.1"/>
    </source>
</evidence>
<reference evidence="1" key="2">
    <citation type="submission" date="2021-08" db="EMBL/GenBank/DDBJ databases">
        <authorList>
            <person name="Tani A."/>
            <person name="Ola A."/>
            <person name="Ogura Y."/>
            <person name="Katsura K."/>
            <person name="Hayashi T."/>
        </authorList>
    </citation>
    <scope>NUCLEOTIDE SEQUENCE</scope>
    <source>
        <strain evidence="1">DSM 16372</strain>
    </source>
</reference>